<name>A0A1C2D8Y9_9PSED</name>
<dbReference type="AlphaFoldDB" id="A0A1C2D8Y9"/>
<reference evidence="2" key="2">
    <citation type="submission" date="2019-12" db="EMBL/GenBank/DDBJ databases">
        <title>endophytic bacteria associated with Panax ginseng seedlings.</title>
        <authorList>
            <person name="Park J.M."/>
            <person name="Shin R."/>
            <person name="Jo S.H."/>
        </authorList>
    </citation>
    <scope>NUCLEOTIDE SEQUENCE</scope>
    <source>
        <strain evidence="2">PgKB30</strain>
    </source>
</reference>
<dbReference type="RefSeq" id="WP_065992187.1">
    <property type="nucleotide sequence ID" value="NZ_CP053746.1"/>
</dbReference>
<organism evidence="1 3">
    <name type="scientific">Pseudomonas graminis</name>
    <dbReference type="NCBI Taxonomy" id="158627"/>
    <lineage>
        <taxon>Bacteria</taxon>
        <taxon>Pseudomonadati</taxon>
        <taxon>Pseudomonadota</taxon>
        <taxon>Gammaproteobacteria</taxon>
        <taxon>Pseudomonadales</taxon>
        <taxon>Pseudomonadaceae</taxon>
        <taxon>Pseudomonas</taxon>
    </lineage>
</organism>
<keyword evidence="4" id="KW-1185">Reference proteome</keyword>
<dbReference type="OrthoDB" id="7017559at2"/>
<evidence type="ECO:0000313" key="3">
    <source>
        <dbReference type="Proteomes" id="UP000095143"/>
    </source>
</evidence>
<dbReference type="EMBL" id="MDEN01000069">
    <property type="protein sequence ID" value="OCX11175.1"/>
    <property type="molecule type" value="Genomic_DNA"/>
</dbReference>
<dbReference type="EMBL" id="CP053746">
    <property type="protein sequence ID" value="QKF49622.1"/>
    <property type="molecule type" value="Genomic_DNA"/>
</dbReference>
<reference evidence="4" key="3">
    <citation type="submission" date="2019-12" db="EMBL/GenBank/DDBJ databases">
        <title>Endophytic bacteria associated with Panax ginseng seedlings.</title>
        <authorList>
            <person name="Park J.M."/>
            <person name="Shin R."/>
            <person name="Jo S.H."/>
        </authorList>
    </citation>
    <scope>NUCLEOTIDE SEQUENCE [LARGE SCALE GENOMIC DNA]</scope>
    <source>
        <strain evidence="4">PgKB30</strain>
    </source>
</reference>
<gene>
    <name evidence="1" type="ORF">BBI10_23505</name>
    <name evidence="2" type="ORF">FX982_00542</name>
</gene>
<evidence type="ECO:0000313" key="2">
    <source>
        <dbReference type="EMBL" id="QKF49622.1"/>
    </source>
</evidence>
<accession>A0A1C2D8Y9</accession>
<evidence type="ECO:0000313" key="1">
    <source>
        <dbReference type="EMBL" id="OCX11175.1"/>
    </source>
</evidence>
<reference evidence="1 3" key="1">
    <citation type="submission" date="2016-08" db="EMBL/GenBank/DDBJ databases">
        <title>Whole genome sequence of Pseudomonas graminis strain UASWS1507, a potential biological control agent for agriculture.</title>
        <authorList>
            <person name="Crovadore J."/>
            <person name="Calmin G."/>
            <person name="Chablais R."/>
            <person name="Cochard B."/>
            <person name="Lefort F."/>
        </authorList>
    </citation>
    <scope>NUCLEOTIDE SEQUENCE [LARGE SCALE GENOMIC DNA]</scope>
    <source>
        <strain evidence="1 3">UASWS1507</strain>
    </source>
</reference>
<evidence type="ECO:0000313" key="4">
    <source>
        <dbReference type="Proteomes" id="UP000501989"/>
    </source>
</evidence>
<proteinExistence type="predicted"/>
<sequence length="75" mass="7786">MKLEMARGLFLVGALGVTSIALAAWDQPGPKILSAVHGEGHCPLPRVAKVSDTARPDHDLLLLMFGLAQGSGPQG</sequence>
<dbReference type="Proteomes" id="UP000501989">
    <property type="component" value="Chromosome"/>
</dbReference>
<protein>
    <submittedName>
        <fullName evidence="1">Uncharacterized protein</fullName>
    </submittedName>
</protein>
<dbReference type="Proteomes" id="UP000095143">
    <property type="component" value="Unassembled WGS sequence"/>
</dbReference>
<dbReference type="KEGG" id="pgg:FX982_00542"/>